<reference evidence="1" key="1">
    <citation type="submission" date="2022-07" db="EMBL/GenBank/DDBJ databases">
        <title>Phylogenomic reconstructions and comparative analyses of Kickxellomycotina fungi.</title>
        <authorList>
            <person name="Reynolds N.K."/>
            <person name="Stajich J.E."/>
            <person name="Barry K."/>
            <person name="Grigoriev I.V."/>
            <person name="Crous P."/>
            <person name="Smith M.E."/>
        </authorList>
    </citation>
    <scope>NUCLEOTIDE SEQUENCE</scope>
    <source>
        <strain evidence="1">BCRC 34297</strain>
    </source>
</reference>
<dbReference type="OrthoDB" id="5519328at2759"/>
<keyword evidence="2" id="KW-1185">Reference proteome</keyword>
<proteinExistence type="predicted"/>
<dbReference type="Proteomes" id="UP001140011">
    <property type="component" value="Unassembled WGS sequence"/>
</dbReference>
<dbReference type="AlphaFoldDB" id="A0A9W8GW60"/>
<organism evidence="1 2">
    <name type="scientific">Coemansia pectinata</name>
    <dbReference type="NCBI Taxonomy" id="1052879"/>
    <lineage>
        <taxon>Eukaryota</taxon>
        <taxon>Fungi</taxon>
        <taxon>Fungi incertae sedis</taxon>
        <taxon>Zoopagomycota</taxon>
        <taxon>Kickxellomycotina</taxon>
        <taxon>Kickxellomycetes</taxon>
        <taxon>Kickxellales</taxon>
        <taxon>Kickxellaceae</taxon>
        <taxon>Coemansia</taxon>
    </lineage>
</organism>
<evidence type="ECO:0000313" key="1">
    <source>
        <dbReference type="EMBL" id="KAJ2753487.1"/>
    </source>
</evidence>
<comment type="caution">
    <text evidence="1">The sequence shown here is derived from an EMBL/GenBank/DDBJ whole genome shotgun (WGS) entry which is preliminary data.</text>
</comment>
<accession>A0A9W8GW60</accession>
<evidence type="ECO:0000313" key="2">
    <source>
        <dbReference type="Proteomes" id="UP001140011"/>
    </source>
</evidence>
<dbReference type="EMBL" id="JANBUH010000187">
    <property type="protein sequence ID" value="KAJ2753487.1"/>
    <property type="molecule type" value="Genomic_DNA"/>
</dbReference>
<protein>
    <submittedName>
        <fullName evidence="1">Uncharacterized protein</fullName>
    </submittedName>
</protein>
<name>A0A9W8GW60_9FUNG</name>
<sequence length="306" mass="34628">MQPRYSLATALYRNRQANYSTEKKARELVKFPWIWPSEASATPQRAQYLPRLAVPPFVNRWLQWGLLLGAEGHANLVFNHKYMENVKEKMVGVVLQSIVDAINTCDYDALSQLMTPSMAKVYKLALANMKAQGYTLRIDINGIQSSDLETLVLYLGKPESFDTSIPVAMRYQKYDYWLNDSIIMSDKRQSSSDGSVRSGLPPTSLLFNALDDDSWKSIQYRFKVRADVLISLESRGKVVDSDSGVMDIPLALSTPSYEGIRQLHAAVHDGESASYLEPFRWHVSDLFNIAECTEHAHIKKLLSSPK</sequence>
<gene>
    <name evidence="1" type="ORF">GGI19_003106</name>
</gene>